<dbReference type="PANTHER" id="PTHR12358">
    <property type="entry name" value="SPHINGOSINE KINASE"/>
    <property type="match status" value="1"/>
</dbReference>
<evidence type="ECO:0000256" key="8">
    <source>
        <dbReference type="ARBA" id="ARBA00022840"/>
    </source>
</evidence>
<gene>
    <name evidence="14" type="ORF">PRVXT_002027</name>
</gene>
<dbReference type="PROSITE" id="PS50146">
    <property type="entry name" value="DAGK"/>
    <property type="match status" value="1"/>
</dbReference>
<dbReference type="AlphaFoldDB" id="A0AAU7VIQ3"/>
<keyword evidence="11" id="KW-0594">Phospholipid biosynthesis</keyword>
<keyword evidence="7 14" id="KW-0418">Kinase</keyword>
<keyword evidence="6" id="KW-0547">Nucleotide-binding</keyword>
<dbReference type="InterPro" id="IPR050187">
    <property type="entry name" value="Lipid_Phosphate_FormReg"/>
</dbReference>
<dbReference type="Pfam" id="PF00781">
    <property type="entry name" value="DAGK_cat"/>
    <property type="match status" value="1"/>
</dbReference>
<dbReference type="EMBL" id="CP158367">
    <property type="protein sequence ID" value="XBX74008.1"/>
    <property type="molecule type" value="Genomic_DNA"/>
</dbReference>
<sequence length="296" mass="32507">MHKRILLIYNPVSGTASFKGKIDDIVELFQKQNFVVTLYRTKKIKDCGQLDFLLNNIKFDIVVVSGGDGTVSRIIYAMQKNNVETPLAILPTGTSNDFAKHIGMTDCLETNVKIIAQGEYINLDVGKINDQYFINVVSVGSLPSIAHKTATLYKNNLGALAYYLKGIGQVPAFKPFETVITVDGNEIREKAFLILVLNSGSAGGFKGLASKASLSDGLFDVLLIKDCNLGEKLSLFVKVLRGEHDNDDRLEYFQAKNITIEGDKAVDTDVDGEVGPSLPIHISFYKKIPLVINKNS</sequence>
<dbReference type="NCBIfam" id="TIGR00147">
    <property type="entry name" value="YegS/Rv2252/BmrU family lipid kinase"/>
    <property type="match status" value="1"/>
</dbReference>
<protein>
    <submittedName>
        <fullName evidence="14">YegS/Rv2252/BmrU family lipid kinase</fullName>
    </submittedName>
</protein>
<evidence type="ECO:0000313" key="14">
    <source>
        <dbReference type="EMBL" id="XBX74008.1"/>
    </source>
</evidence>
<keyword evidence="12" id="KW-1208">Phospholipid metabolism</keyword>
<comment type="similarity">
    <text evidence="2">Belongs to the diacylglycerol/lipid kinase family.</text>
</comment>
<dbReference type="InterPro" id="IPR045540">
    <property type="entry name" value="YegS/DAGK_C"/>
</dbReference>
<dbReference type="InterPro" id="IPR016064">
    <property type="entry name" value="NAD/diacylglycerol_kinase_sf"/>
</dbReference>
<dbReference type="Pfam" id="PF19279">
    <property type="entry name" value="YegS_C"/>
    <property type="match status" value="1"/>
</dbReference>
<keyword evidence="8" id="KW-0067">ATP-binding</keyword>
<evidence type="ECO:0000256" key="4">
    <source>
        <dbReference type="ARBA" id="ARBA00022679"/>
    </source>
</evidence>
<dbReference type="InterPro" id="IPR005218">
    <property type="entry name" value="Diacylglycerol/lipid_kinase"/>
</dbReference>
<accession>A0AAU7VIQ3</accession>
<comment type="cofactor">
    <cofactor evidence="1">
        <name>Mg(2+)</name>
        <dbReference type="ChEBI" id="CHEBI:18420"/>
    </cofactor>
</comment>
<evidence type="ECO:0000256" key="9">
    <source>
        <dbReference type="ARBA" id="ARBA00022842"/>
    </source>
</evidence>
<name>A0AAU7VIQ3_9FIRM</name>
<feature type="domain" description="DAGKc" evidence="13">
    <location>
        <begin position="1"/>
        <end position="132"/>
    </location>
</feature>
<keyword evidence="5" id="KW-0479">Metal-binding</keyword>
<evidence type="ECO:0000256" key="5">
    <source>
        <dbReference type="ARBA" id="ARBA00022723"/>
    </source>
</evidence>
<dbReference type="SUPFAM" id="SSF111331">
    <property type="entry name" value="NAD kinase/diacylglycerol kinase-like"/>
    <property type="match status" value="1"/>
</dbReference>
<dbReference type="GO" id="GO:0005524">
    <property type="term" value="F:ATP binding"/>
    <property type="evidence" value="ECO:0007669"/>
    <property type="project" value="UniProtKB-KW"/>
</dbReference>
<dbReference type="PANTHER" id="PTHR12358:SF106">
    <property type="entry name" value="LIPID KINASE YEGS"/>
    <property type="match status" value="1"/>
</dbReference>
<evidence type="ECO:0000256" key="11">
    <source>
        <dbReference type="ARBA" id="ARBA00023209"/>
    </source>
</evidence>
<dbReference type="InterPro" id="IPR001206">
    <property type="entry name" value="Diacylglycerol_kinase_cat_dom"/>
</dbReference>
<evidence type="ECO:0000256" key="12">
    <source>
        <dbReference type="ARBA" id="ARBA00023264"/>
    </source>
</evidence>
<evidence type="ECO:0000259" key="13">
    <source>
        <dbReference type="PROSITE" id="PS50146"/>
    </source>
</evidence>
<evidence type="ECO:0000256" key="7">
    <source>
        <dbReference type="ARBA" id="ARBA00022777"/>
    </source>
</evidence>
<dbReference type="Gene3D" id="3.40.50.10330">
    <property type="entry name" value="Probable inorganic polyphosphate/atp-NAD kinase, domain 1"/>
    <property type="match status" value="1"/>
</dbReference>
<dbReference type="RefSeq" id="WP_350342769.1">
    <property type="nucleotide sequence ID" value="NZ_CP158367.1"/>
</dbReference>
<dbReference type="InterPro" id="IPR017438">
    <property type="entry name" value="ATP-NAD_kinase_N"/>
</dbReference>
<evidence type="ECO:0000256" key="10">
    <source>
        <dbReference type="ARBA" id="ARBA00023098"/>
    </source>
</evidence>
<dbReference type="GO" id="GO:0046872">
    <property type="term" value="F:metal ion binding"/>
    <property type="evidence" value="ECO:0007669"/>
    <property type="project" value="UniProtKB-KW"/>
</dbReference>
<keyword evidence="4" id="KW-0808">Transferase</keyword>
<keyword evidence="9" id="KW-0460">Magnesium</keyword>
<organism evidence="14">
    <name type="scientific">Proteinivorax tanatarense</name>
    <dbReference type="NCBI Taxonomy" id="1260629"/>
    <lineage>
        <taxon>Bacteria</taxon>
        <taxon>Bacillati</taxon>
        <taxon>Bacillota</taxon>
        <taxon>Clostridia</taxon>
        <taxon>Eubacteriales</taxon>
        <taxon>Proteinivoracaceae</taxon>
        <taxon>Proteinivorax</taxon>
    </lineage>
</organism>
<dbReference type="SMART" id="SM00046">
    <property type="entry name" value="DAGKc"/>
    <property type="match status" value="1"/>
</dbReference>
<evidence type="ECO:0000256" key="1">
    <source>
        <dbReference type="ARBA" id="ARBA00001946"/>
    </source>
</evidence>
<dbReference type="Gene3D" id="2.60.200.40">
    <property type="match status" value="1"/>
</dbReference>
<reference evidence="14" key="2">
    <citation type="submission" date="2024-06" db="EMBL/GenBank/DDBJ databases">
        <authorList>
            <person name="Petrova K.O."/>
            <person name="Toshchakov S.V."/>
            <person name="Boltjanskaja Y.V."/>
            <person name="Kevbrin V."/>
        </authorList>
    </citation>
    <scope>NUCLEOTIDE SEQUENCE</scope>
    <source>
        <strain evidence="14">Z-910T</strain>
    </source>
</reference>
<evidence type="ECO:0000256" key="3">
    <source>
        <dbReference type="ARBA" id="ARBA00022516"/>
    </source>
</evidence>
<dbReference type="GO" id="GO:0005886">
    <property type="term" value="C:plasma membrane"/>
    <property type="evidence" value="ECO:0007669"/>
    <property type="project" value="TreeGrafter"/>
</dbReference>
<proteinExistence type="inferred from homology"/>
<reference evidence="14" key="1">
    <citation type="journal article" date="2013" name="Extremophiles">
        <title>Proteinivorax tanatarense gen. nov., sp. nov., an anaerobic, haloalkaliphilic, proteolytic bacterium isolated from a decaying algal bloom, and proposal of Proteinivoraceae fam. nov.</title>
        <authorList>
            <person name="Kevbrin V."/>
            <person name="Boltyanskaya Y."/>
            <person name="Zhilina T."/>
            <person name="Kolganova T."/>
            <person name="Lavrentjeva E."/>
            <person name="Kuznetsov B."/>
        </authorList>
    </citation>
    <scope>NUCLEOTIDE SEQUENCE</scope>
    <source>
        <strain evidence="14">Z-910T</strain>
    </source>
</reference>
<keyword evidence="10" id="KW-0443">Lipid metabolism</keyword>
<evidence type="ECO:0000256" key="6">
    <source>
        <dbReference type="ARBA" id="ARBA00022741"/>
    </source>
</evidence>
<dbReference type="GO" id="GO:0008654">
    <property type="term" value="P:phospholipid biosynthetic process"/>
    <property type="evidence" value="ECO:0007669"/>
    <property type="project" value="UniProtKB-KW"/>
</dbReference>
<evidence type="ECO:0000256" key="2">
    <source>
        <dbReference type="ARBA" id="ARBA00005983"/>
    </source>
</evidence>
<dbReference type="GO" id="GO:0004143">
    <property type="term" value="F:ATP-dependent diacylglycerol kinase activity"/>
    <property type="evidence" value="ECO:0007669"/>
    <property type="project" value="TreeGrafter"/>
</dbReference>
<keyword evidence="3" id="KW-0444">Lipid biosynthesis</keyword>